<name>A0A0K8TT39_TABBR</name>
<dbReference type="SUPFAM" id="SSF52540">
    <property type="entry name" value="P-loop containing nucleoside triphosphate hydrolases"/>
    <property type="match status" value="1"/>
</dbReference>
<dbReference type="GO" id="GO:0005737">
    <property type="term" value="C:cytoplasm"/>
    <property type="evidence" value="ECO:0007669"/>
    <property type="project" value="UniProtKB-ARBA"/>
</dbReference>
<keyword evidence="7" id="KW-0238">DNA-binding</keyword>
<sequence length="441" mass="50295">KKFLKERLQKSVSTFYGHEIGWKSVRDLVGRTSSTGESNSILLVGPRGSGKSTLLTSVLDSLLADENFCRNTLFAFLSGLIHTDDRLALKSITIQLSLTNDVAGKVFGSFSENLAFLLACLKAGDKKSKSVVFILDEFDLFCSHHNQTLLYNLFDVAQSYQAPICVIGITCRLDVIELLEKRVKSRFSHRQIFLFPEEIEEEVRMKFLQTILSLPTEAEVPNQQKISNSSKLEKFPCFENLFNPCEYKFSENYVHVWNMNIEKLCGNPHIRACIQQLYEYDVCQAPIKTFLYRLVSRLNTSNPIITSESVLQIAASYNYDNKVALLCGLSVLELCLVIAMKHHSEIYDRDPFNFEIILSRFSKFAKSSTTMLSVEQPMVLKAYEYLKNLEIIVPANNIATKTKKEFQMHKLLLTYGQIKQTLTKYQALPTEVLQWAHSTLV</sequence>
<dbReference type="FunFam" id="3.40.50.300:FF:000649">
    <property type="entry name" value="Origin recognition complex subunit 4"/>
    <property type="match status" value="1"/>
</dbReference>
<keyword evidence="5" id="KW-0547">Nucleotide-binding</keyword>
<dbReference type="InterPro" id="IPR027417">
    <property type="entry name" value="P-loop_NTPase"/>
</dbReference>
<evidence type="ECO:0000256" key="5">
    <source>
        <dbReference type="ARBA" id="ARBA00022741"/>
    </source>
</evidence>
<evidence type="ECO:0000256" key="4">
    <source>
        <dbReference type="ARBA" id="ARBA00022705"/>
    </source>
</evidence>
<evidence type="ECO:0000259" key="10">
    <source>
        <dbReference type="SMART" id="SM00382"/>
    </source>
</evidence>
<dbReference type="PIRSF" id="PIRSF007858">
    <property type="entry name" value="ORC4"/>
    <property type="match status" value="1"/>
</dbReference>
<feature type="domain" description="AAA+ ATPase" evidence="10">
    <location>
        <begin position="37"/>
        <end position="197"/>
    </location>
</feature>
<dbReference type="Pfam" id="PF14629">
    <property type="entry name" value="ORC4_C"/>
    <property type="match status" value="1"/>
</dbReference>
<dbReference type="EMBL" id="GDAI01000290">
    <property type="protein sequence ID" value="JAI17313.1"/>
    <property type="molecule type" value="mRNA"/>
</dbReference>
<proteinExistence type="evidence at transcript level"/>
<evidence type="ECO:0000256" key="3">
    <source>
        <dbReference type="ARBA" id="ARBA00019083"/>
    </source>
</evidence>
<dbReference type="SMART" id="SM00382">
    <property type="entry name" value="AAA"/>
    <property type="match status" value="1"/>
</dbReference>
<comment type="subunit">
    <text evidence="9">Component of ORC, a complex composed of at least 6 subunits: ORC1, ORC2, ORC3, ORC4, ORC5 and ORC6. ORC is regulated in a cell-cycle dependent manner. It is sequentially assembled at the exit from anaphase of mitosis and disassembled as cells enter S phase. Interacts with DBF4. Interacts with POLQ.</text>
</comment>
<dbReference type="AlphaFoldDB" id="A0A0K8TT39"/>
<comment type="similarity">
    <text evidence="2">Belongs to the ORC4 family.</text>
</comment>
<evidence type="ECO:0000256" key="2">
    <source>
        <dbReference type="ARBA" id="ARBA00005334"/>
    </source>
</evidence>
<evidence type="ECO:0000256" key="9">
    <source>
        <dbReference type="ARBA" id="ARBA00046777"/>
    </source>
</evidence>
<keyword evidence="8" id="KW-0539">Nucleus</keyword>
<evidence type="ECO:0000313" key="11">
    <source>
        <dbReference type="EMBL" id="JAI17313.1"/>
    </source>
</evidence>
<dbReference type="Pfam" id="PF13191">
    <property type="entry name" value="AAA_16"/>
    <property type="match status" value="1"/>
</dbReference>
<dbReference type="InterPro" id="IPR041664">
    <property type="entry name" value="AAA_16"/>
</dbReference>
<dbReference type="Gene3D" id="3.40.50.300">
    <property type="entry name" value="P-loop containing nucleotide triphosphate hydrolases"/>
    <property type="match status" value="1"/>
</dbReference>
<keyword evidence="6" id="KW-0067">ATP-binding</keyword>
<dbReference type="PANTHER" id="PTHR12087">
    <property type="entry name" value="ORIGIN RECOGNITION COMPLEX SUBUNIT 4"/>
    <property type="match status" value="1"/>
</dbReference>
<dbReference type="GO" id="GO:0005664">
    <property type="term" value="C:nuclear origin of replication recognition complex"/>
    <property type="evidence" value="ECO:0007669"/>
    <property type="project" value="TreeGrafter"/>
</dbReference>
<dbReference type="InterPro" id="IPR032705">
    <property type="entry name" value="ORC4_C"/>
</dbReference>
<organism evidence="11">
    <name type="scientific">Tabanus bromius</name>
    <name type="common">Band-eyed brown horse fly</name>
    <dbReference type="NCBI Taxonomy" id="304241"/>
    <lineage>
        <taxon>Eukaryota</taxon>
        <taxon>Metazoa</taxon>
        <taxon>Ecdysozoa</taxon>
        <taxon>Arthropoda</taxon>
        <taxon>Hexapoda</taxon>
        <taxon>Insecta</taxon>
        <taxon>Pterygota</taxon>
        <taxon>Neoptera</taxon>
        <taxon>Endopterygota</taxon>
        <taxon>Diptera</taxon>
        <taxon>Brachycera</taxon>
        <taxon>Tabanomorpha</taxon>
        <taxon>Tabanoidea</taxon>
        <taxon>Tabanidae</taxon>
        <taxon>Tabanus</taxon>
    </lineage>
</organism>
<evidence type="ECO:0000256" key="8">
    <source>
        <dbReference type="ARBA" id="ARBA00023242"/>
    </source>
</evidence>
<dbReference type="GO" id="GO:0003688">
    <property type="term" value="F:DNA replication origin binding"/>
    <property type="evidence" value="ECO:0007669"/>
    <property type="project" value="TreeGrafter"/>
</dbReference>
<evidence type="ECO:0000256" key="7">
    <source>
        <dbReference type="ARBA" id="ARBA00023125"/>
    </source>
</evidence>
<dbReference type="GO" id="GO:0006270">
    <property type="term" value="P:DNA replication initiation"/>
    <property type="evidence" value="ECO:0007669"/>
    <property type="project" value="TreeGrafter"/>
</dbReference>
<feature type="non-terminal residue" evidence="11">
    <location>
        <position position="1"/>
    </location>
</feature>
<dbReference type="CDD" id="cd00009">
    <property type="entry name" value="AAA"/>
    <property type="match status" value="1"/>
</dbReference>
<dbReference type="PANTHER" id="PTHR12087:SF0">
    <property type="entry name" value="ORIGIN RECOGNITION COMPLEX SUBUNIT 4"/>
    <property type="match status" value="1"/>
</dbReference>
<evidence type="ECO:0000256" key="6">
    <source>
        <dbReference type="ARBA" id="ARBA00022840"/>
    </source>
</evidence>
<accession>A0A0K8TT39</accession>
<keyword evidence="4" id="KW-0235">DNA replication</keyword>
<dbReference type="InterPro" id="IPR003593">
    <property type="entry name" value="AAA+_ATPase"/>
</dbReference>
<comment type="subcellular location">
    <subcellularLocation>
        <location evidence="1">Nucleus</location>
    </subcellularLocation>
</comment>
<protein>
    <recommendedName>
        <fullName evidence="3">Origin recognition complex subunit 4</fullName>
    </recommendedName>
</protein>
<dbReference type="GO" id="GO:0005524">
    <property type="term" value="F:ATP binding"/>
    <property type="evidence" value="ECO:0007669"/>
    <property type="project" value="UniProtKB-KW"/>
</dbReference>
<dbReference type="InterPro" id="IPR016527">
    <property type="entry name" value="ORC4"/>
</dbReference>
<reference evidence="11" key="1">
    <citation type="journal article" date="2015" name="Insect Biochem. Mol. Biol.">
        <title>An insight into the sialome of the horse fly, Tabanus bromius.</title>
        <authorList>
            <person name="Ribeiro J.M."/>
            <person name="Kazimirova M."/>
            <person name="Takac P."/>
            <person name="Andersen J.F."/>
            <person name="Francischetti I.M."/>
        </authorList>
    </citation>
    <scope>NUCLEOTIDE SEQUENCE</scope>
</reference>
<evidence type="ECO:0000256" key="1">
    <source>
        <dbReference type="ARBA" id="ARBA00004123"/>
    </source>
</evidence>